<dbReference type="InterPro" id="IPR036976">
    <property type="entry name" value="RimM_N_sf"/>
</dbReference>
<evidence type="ECO:0000313" key="11">
    <source>
        <dbReference type="Proteomes" id="UP000701680"/>
    </source>
</evidence>
<dbReference type="InterPro" id="IPR011033">
    <property type="entry name" value="PRC_barrel-like_sf"/>
</dbReference>
<feature type="domain" description="PRC-barrel" evidence="7">
    <location>
        <begin position="94"/>
        <end position="166"/>
    </location>
</feature>
<dbReference type="Gene3D" id="2.40.30.60">
    <property type="entry name" value="RimM"/>
    <property type="match status" value="1"/>
</dbReference>
<dbReference type="PANTHER" id="PTHR33692:SF1">
    <property type="entry name" value="RIBOSOME MATURATION FACTOR RIMM"/>
    <property type="match status" value="1"/>
</dbReference>
<keyword evidence="3 5" id="KW-0698">rRNA processing</keyword>
<dbReference type="RefSeq" id="WP_173814178.1">
    <property type="nucleotide sequence ID" value="NZ_JAAITX010000001.1"/>
</dbReference>
<name>A0A850HGX8_9FIRM</name>
<dbReference type="Pfam" id="PF05239">
    <property type="entry name" value="PRC"/>
    <property type="match status" value="1"/>
</dbReference>
<gene>
    <name evidence="5 9" type="primary">rimM</name>
    <name evidence="9" type="ORF">G5A66_01535</name>
    <name evidence="8" type="ORF">G5A75_01275</name>
</gene>
<evidence type="ECO:0000256" key="5">
    <source>
        <dbReference type="HAMAP-Rule" id="MF_00014"/>
    </source>
</evidence>
<evidence type="ECO:0000256" key="1">
    <source>
        <dbReference type="ARBA" id="ARBA00022490"/>
    </source>
</evidence>
<reference evidence="10 11" key="1">
    <citation type="journal article" date="2020" name="Cell Host Microbe">
        <title>Functional and Genomic Variation between Human-Derived Isolates of Lachnospiraceae Reveals Inter- and Intra-Species Diversity.</title>
        <authorList>
            <person name="Sorbara M.T."/>
            <person name="Littmann E.R."/>
            <person name="Fontana E."/>
            <person name="Moody T.U."/>
            <person name="Kohout C.E."/>
            <person name="Gjonbalaj M."/>
            <person name="Eaton V."/>
            <person name="Seok R."/>
            <person name="Leiner I.M."/>
            <person name="Pamer E.G."/>
        </authorList>
    </citation>
    <scope>NUCLEOTIDE SEQUENCE [LARGE SCALE GENOMIC DNA]</scope>
    <source>
        <strain evidence="9 10">MSK.17.11</strain>
        <strain evidence="8 11">MSK.17.38</strain>
    </source>
</reference>
<reference evidence="9" key="2">
    <citation type="submission" date="2020-02" db="EMBL/GenBank/DDBJ databases">
        <authorList>
            <person name="Littmann E."/>
            <person name="Sorbara M."/>
        </authorList>
    </citation>
    <scope>NUCLEOTIDE SEQUENCE</scope>
    <source>
        <strain evidence="9">MSK.17.11</strain>
        <strain evidence="8">MSK.17.38</strain>
    </source>
</reference>
<proteinExistence type="inferred from homology"/>
<keyword evidence="2 5" id="KW-0690">Ribosome biogenesis</keyword>
<feature type="domain" description="RimM N-terminal" evidence="6">
    <location>
        <begin position="6"/>
        <end position="87"/>
    </location>
</feature>
<dbReference type="PANTHER" id="PTHR33692">
    <property type="entry name" value="RIBOSOME MATURATION FACTOR RIMM"/>
    <property type="match status" value="1"/>
</dbReference>
<organism evidence="9 10">
    <name type="scientific">Dorea phocaeensis</name>
    <dbReference type="NCBI Taxonomy" id="2040291"/>
    <lineage>
        <taxon>Bacteria</taxon>
        <taxon>Bacillati</taxon>
        <taxon>Bacillota</taxon>
        <taxon>Clostridia</taxon>
        <taxon>Lachnospirales</taxon>
        <taxon>Lachnospiraceae</taxon>
        <taxon>Dorea</taxon>
    </lineage>
</organism>
<protein>
    <recommendedName>
        <fullName evidence="5">Ribosome maturation factor RimM</fullName>
    </recommendedName>
</protein>
<dbReference type="GO" id="GO:0006364">
    <property type="term" value="P:rRNA processing"/>
    <property type="evidence" value="ECO:0007669"/>
    <property type="project" value="UniProtKB-UniRule"/>
</dbReference>
<dbReference type="Proteomes" id="UP000528555">
    <property type="component" value="Unassembled WGS sequence"/>
</dbReference>
<evidence type="ECO:0000313" key="10">
    <source>
        <dbReference type="Proteomes" id="UP000528555"/>
    </source>
</evidence>
<dbReference type="InterPro" id="IPR011961">
    <property type="entry name" value="RimM"/>
</dbReference>
<dbReference type="GO" id="GO:0005840">
    <property type="term" value="C:ribosome"/>
    <property type="evidence" value="ECO:0007669"/>
    <property type="project" value="InterPro"/>
</dbReference>
<dbReference type="HAMAP" id="MF_00014">
    <property type="entry name" value="Ribosome_mat_RimM"/>
    <property type="match status" value="1"/>
</dbReference>
<sequence>MEKLLQVGVITSTHGIRGEVKVFPTTDDPKRFKKLKQVILDTGKEKRDLEVESVKFFKQFVILKFKGIDNINEVERYKRCPLLVTRDHAVPLQEDEYFIADMIGMQVVTEDGAVFGTLKDVIETGANDVYIIESSEHGEVLVPAIKECILDINIEEQKMQIHLMDGLI</sequence>
<evidence type="ECO:0000256" key="2">
    <source>
        <dbReference type="ARBA" id="ARBA00022517"/>
    </source>
</evidence>
<dbReference type="EMBL" id="JAAITX010000001">
    <property type="protein sequence ID" value="NVH57349.1"/>
    <property type="molecule type" value="Genomic_DNA"/>
</dbReference>
<keyword evidence="10" id="KW-1185">Reference proteome</keyword>
<dbReference type="InterPro" id="IPR027275">
    <property type="entry name" value="PRC-brl_dom"/>
</dbReference>
<dbReference type="SUPFAM" id="SSF50346">
    <property type="entry name" value="PRC-barrel domain"/>
    <property type="match status" value="1"/>
</dbReference>
<evidence type="ECO:0000313" key="9">
    <source>
        <dbReference type="EMBL" id="NVH57349.1"/>
    </source>
</evidence>
<keyword evidence="4 5" id="KW-0143">Chaperone</keyword>
<dbReference type="SUPFAM" id="SSF50447">
    <property type="entry name" value="Translation proteins"/>
    <property type="match status" value="1"/>
</dbReference>
<dbReference type="EMBL" id="JAAIUO010000001">
    <property type="protein sequence ID" value="NSK13522.1"/>
    <property type="molecule type" value="Genomic_DNA"/>
</dbReference>
<dbReference type="Pfam" id="PF01782">
    <property type="entry name" value="RimM"/>
    <property type="match status" value="1"/>
</dbReference>
<dbReference type="GO" id="GO:0042274">
    <property type="term" value="P:ribosomal small subunit biogenesis"/>
    <property type="evidence" value="ECO:0007669"/>
    <property type="project" value="UniProtKB-UniRule"/>
</dbReference>
<evidence type="ECO:0000259" key="6">
    <source>
        <dbReference type="Pfam" id="PF01782"/>
    </source>
</evidence>
<comment type="subunit">
    <text evidence="5">Binds ribosomal protein uS19.</text>
</comment>
<evidence type="ECO:0000259" key="7">
    <source>
        <dbReference type="Pfam" id="PF05239"/>
    </source>
</evidence>
<dbReference type="Proteomes" id="UP000701680">
    <property type="component" value="Unassembled WGS sequence"/>
</dbReference>
<dbReference type="GO" id="GO:0043022">
    <property type="term" value="F:ribosome binding"/>
    <property type="evidence" value="ECO:0007669"/>
    <property type="project" value="InterPro"/>
</dbReference>
<dbReference type="InterPro" id="IPR002676">
    <property type="entry name" value="RimM_N"/>
</dbReference>
<dbReference type="InterPro" id="IPR009000">
    <property type="entry name" value="Transl_B-barrel_sf"/>
</dbReference>
<accession>A0A850HGX8</accession>
<keyword evidence="1 5" id="KW-0963">Cytoplasm</keyword>
<evidence type="ECO:0000256" key="4">
    <source>
        <dbReference type="ARBA" id="ARBA00023186"/>
    </source>
</evidence>
<dbReference type="NCBIfam" id="TIGR02273">
    <property type="entry name" value="16S_RimM"/>
    <property type="match status" value="1"/>
</dbReference>
<evidence type="ECO:0000313" key="8">
    <source>
        <dbReference type="EMBL" id="NSK13522.1"/>
    </source>
</evidence>
<comment type="similarity">
    <text evidence="5">Belongs to the RimM family.</text>
</comment>
<comment type="caution">
    <text evidence="9">The sequence shown here is derived from an EMBL/GenBank/DDBJ whole genome shotgun (WGS) entry which is preliminary data.</text>
</comment>
<evidence type="ECO:0000256" key="3">
    <source>
        <dbReference type="ARBA" id="ARBA00022552"/>
    </source>
</evidence>
<dbReference type="AlphaFoldDB" id="A0A850HGX8"/>
<comment type="subcellular location">
    <subcellularLocation>
        <location evidence="5">Cytoplasm</location>
    </subcellularLocation>
</comment>
<comment type="domain">
    <text evidence="5">The PRC barrel domain binds ribosomal protein uS19.</text>
</comment>
<comment type="function">
    <text evidence="5">An accessory protein needed during the final step in the assembly of 30S ribosomal subunit, possibly for assembly of the head region. Essential for efficient processing of 16S rRNA. May be needed both before and after RbfA during the maturation of 16S rRNA. It has affinity for free ribosomal 30S subunits but not for 70S ribosomes.</text>
</comment>
<dbReference type="GO" id="GO:0005737">
    <property type="term" value="C:cytoplasm"/>
    <property type="evidence" value="ECO:0007669"/>
    <property type="project" value="UniProtKB-SubCell"/>
</dbReference>
<dbReference type="Gene3D" id="2.30.30.240">
    <property type="entry name" value="PRC-barrel domain"/>
    <property type="match status" value="1"/>
</dbReference>